<comment type="caution">
    <text evidence="2">The sequence shown here is derived from an EMBL/GenBank/DDBJ whole genome shotgun (WGS) entry which is preliminary data.</text>
</comment>
<accession>A0A1G1ZE13</accession>
<evidence type="ECO:0008006" key="4">
    <source>
        <dbReference type="Google" id="ProtNLM"/>
    </source>
</evidence>
<protein>
    <recommendedName>
        <fullName evidence="4">Carboxypeptidase regulatory-like domain-containing protein</fullName>
    </recommendedName>
</protein>
<organism evidence="2 3">
    <name type="scientific">Candidatus Colwellbacteria bacterium RIFCSPLOWO2_12_FULL_46_17</name>
    <dbReference type="NCBI Taxonomy" id="1797695"/>
    <lineage>
        <taxon>Bacteria</taxon>
        <taxon>Candidatus Colwelliibacteriota</taxon>
    </lineage>
</organism>
<evidence type="ECO:0000256" key="1">
    <source>
        <dbReference type="SAM" id="MobiDB-lite"/>
    </source>
</evidence>
<name>A0A1G1ZE13_9BACT</name>
<dbReference type="Proteomes" id="UP000177801">
    <property type="component" value="Unassembled WGS sequence"/>
</dbReference>
<dbReference type="Gene3D" id="2.60.40.1120">
    <property type="entry name" value="Carboxypeptidase-like, regulatory domain"/>
    <property type="match status" value="1"/>
</dbReference>
<dbReference type="EMBL" id="MHJD01000026">
    <property type="protein sequence ID" value="OGY62140.1"/>
    <property type="molecule type" value="Genomic_DNA"/>
</dbReference>
<sequence>MGDSGFSNEDSATPTAAVSEPEQESGGGATAKTSPVPEPPTALTLEGINQIQQDLNSILIQLSAISDTLDEEEIYQIQQDLNAILIQLSAILDTLEDVAPPTEAPPVSTDIPQPALPEEEVEIILPTLDAPIAEEPPEQEEIVGERKPFFGPVTEFIQEGTKKTVDVVGNAIETTVKQVREIRDAGGNITRTVFRSVTKIAGNAARMTVNAVGESAGKIADYFTDSVVAFNRAAREVGGYIKDTTVAFSGLVRGIASDTGRLIVGVFERPAEPEELSAEKFVFRSGSLELVGDKDTLIQAIVGYRFTTEITPNRPASQITDTFKYIDDDGDGTWSADVELPEVPGEFTLRASIAYADGDSRELETMLLIDPEGYIFEQTSRGELRVQNAGVTLYERVGGEWIVWQSGKYGQENPQVTDRTGQYSFLAPEGEYYIEVLADGYSPFRSSPFTLSTVSPVHETIELIYLGGESF</sequence>
<gene>
    <name evidence="2" type="ORF">A3G58_02265</name>
</gene>
<proteinExistence type="predicted"/>
<feature type="compositionally biased region" description="Polar residues" evidence="1">
    <location>
        <begin position="1"/>
        <end position="16"/>
    </location>
</feature>
<evidence type="ECO:0000313" key="2">
    <source>
        <dbReference type="EMBL" id="OGY62140.1"/>
    </source>
</evidence>
<dbReference type="AlphaFoldDB" id="A0A1G1ZE13"/>
<feature type="region of interest" description="Disordered" evidence="1">
    <location>
        <begin position="1"/>
        <end position="41"/>
    </location>
</feature>
<dbReference type="InterPro" id="IPR008969">
    <property type="entry name" value="CarboxyPept-like_regulatory"/>
</dbReference>
<reference evidence="2 3" key="1">
    <citation type="journal article" date="2016" name="Nat. Commun.">
        <title>Thousands of microbial genomes shed light on interconnected biogeochemical processes in an aquifer system.</title>
        <authorList>
            <person name="Anantharaman K."/>
            <person name="Brown C.T."/>
            <person name="Hug L.A."/>
            <person name="Sharon I."/>
            <person name="Castelle C.J."/>
            <person name="Probst A.J."/>
            <person name="Thomas B.C."/>
            <person name="Singh A."/>
            <person name="Wilkins M.J."/>
            <person name="Karaoz U."/>
            <person name="Brodie E.L."/>
            <person name="Williams K.H."/>
            <person name="Hubbard S.S."/>
            <person name="Banfield J.F."/>
        </authorList>
    </citation>
    <scope>NUCLEOTIDE SEQUENCE [LARGE SCALE GENOMIC DNA]</scope>
</reference>
<evidence type="ECO:0000313" key="3">
    <source>
        <dbReference type="Proteomes" id="UP000177801"/>
    </source>
</evidence>
<dbReference type="SUPFAM" id="SSF49464">
    <property type="entry name" value="Carboxypeptidase regulatory domain-like"/>
    <property type="match status" value="1"/>
</dbReference>